<sequence length="155" mass="16409">MDLTTYRAKLTGNAEERAVSPVIGVILMVAITVILAAVIAAFVLDMGDSMGEGPVNELAGTDVDTGEQRIVVSIENPQDASSFVVRGDNIDETTLDSNSAGESDTFYYNPDSSEQSEISNNANVHEISEEEGELTVVAQDGSAESQIATASWDFS</sequence>
<evidence type="ECO:0000259" key="3">
    <source>
        <dbReference type="Pfam" id="PF07790"/>
    </source>
</evidence>
<organism evidence="4 5">
    <name type="scientific">Natrialba taiwanensis DSM 12281</name>
    <dbReference type="NCBI Taxonomy" id="1230458"/>
    <lineage>
        <taxon>Archaea</taxon>
        <taxon>Methanobacteriati</taxon>
        <taxon>Methanobacteriota</taxon>
        <taxon>Stenosarchaea group</taxon>
        <taxon>Halobacteria</taxon>
        <taxon>Halobacteriales</taxon>
        <taxon>Natrialbaceae</taxon>
        <taxon>Natrialba</taxon>
    </lineage>
</organism>
<keyword evidence="2" id="KW-0472">Membrane</keyword>
<evidence type="ECO:0000313" key="4">
    <source>
        <dbReference type="EMBL" id="ELY87928.1"/>
    </source>
</evidence>
<keyword evidence="2" id="KW-0812">Transmembrane</keyword>
<dbReference type="RefSeq" id="WP_006826855.1">
    <property type="nucleotide sequence ID" value="NZ_AOIL01000052.1"/>
</dbReference>
<dbReference type="Proteomes" id="UP000011648">
    <property type="component" value="Unassembled WGS sequence"/>
</dbReference>
<dbReference type="AlphaFoldDB" id="L9ZS06"/>
<reference evidence="4 5" key="1">
    <citation type="journal article" date="2014" name="PLoS Genet.">
        <title>Phylogenetically driven sequencing of extremely halophilic archaea reveals strategies for static and dynamic osmo-response.</title>
        <authorList>
            <person name="Becker E.A."/>
            <person name="Seitzer P.M."/>
            <person name="Tritt A."/>
            <person name="Larsen D."/>
            <person name="Krusor M."/>
            <person name="Yao A.I."/>
            <person name="Wu D."/>
            <person name="Madern D."/>
            <person name="Eisen J.A."/>
            <person name="Darling A.E."/>
            <person name="Facciotti M.T."/>
        </authorList>
    </citation>
    <scope>NUCLEOTIDE SEQUENCE [LARGE SCALE GENOMIC DNA]</scope>
    <source>
        <strain evidence="4 5">DSM 12281</strain>
    </source>
</reference>
<comment type="caution">
    <text evidence="4">The sequence shown here is derived from an EMBL/GenBank/DDBJ whole genome shotgun (WGS) entry which is preliminary data.</text>
</comment>
<feature type="domain" description="Archaeal Type IV pilin N-terminal" evidence="3">
    <location>
        <begin position="17"/>
        <end position="58"/>
    </location>
</feature>
<dbReference type="Pfam" id="PF07790">
    <property type="entry name" value="Pilin_N"/>
    <property type="match status" value="1"/>
</dbReference>
<keyword evidence="4" id="KW-0969">Cilium</keyword>
<dbReference type="NCBIfam" id="TIGR02537">
    <property type="entry name" value="arch_flag_Nterm"/>
    <property type="match status" value="1"/>
</dbReference>
<keyword evidence="2" id="KW-1133">Transmembrane helix</keyword>
<feature type="region of interest" description="Disordered" evidence="1">
    <location>
        <begin position="93"/>
        <end position="122"/>
    </location>
</feature>
<keyword evidence="4" id="KW-0282">Flagellum</keyword>
<keyword evidence="5" id="KW-1185">Reference proteome</keyword>
<gene>
    <name evidence="4" type="ORF">C484_15984</name>
</gene>
<proteinExistence type="predicted"/>
<name>L9ZS06_9EURY</name>
<feature type="transmembrane region" description="Helical" evidence="2">
    <location>
        <begin position="20"/>
        <end position="44"/>
    </location>
</feature>
<protein>
    <submittedName>
        <fullName evidence="4">Flagellin domain-containing protein</fullName>
    </submittedName>
</protein>
<feature type="compositionally biased region" description="Polar residues" evidence="1">
    <location>
        <begin position="110"/>
        <end position="122"/>
    </location>
</feature>
<dbReference type="OrthoDB" id="169907at2157"/>
<evidence type="ECO:0000313" key="5">
    <source>
        <dbReference type="Proteomes" id="UP000011648"/>
    </source>
</evidence>
<dbReference type="InterPro" id="IPR012859">
    <property type="entry name" value="Pilin_N_archaeal"/>
</dbReference>
<dbReference type="InterPro" id="IPR013373">
    <property type="entry name" value="Flagellin/pilin_N_arc"/>
</dbReference>
<evidence type="ECO:0000256" key="1">
    <source>
        <dbReference type="SAM" id="MobiDB-lite"/>
    </source>
</evidence>
<evidence type="ECO:0000256" key="2">
    <source>
        <dbReference type="SAM" id="Phobius"/>
    </source>
</evidence>
<accession>L9ZS06</accession>
<dbReference type="STRING" id="1230458.C484_15984"/>
<keyword evidence="4" id="KW-0966">Cell projection</keyword>
<dbReference type="EMBL" id="AOIL01000052">
    <property type="protein sequence ID" value="ELY87928.1"/>
    <property type="molecule type" value="Genomic_DNA"/>
</dbReference>